<dbReference type="AlphaFoldDB" id="A0A183FM16"/>
<evidence type="ECO:0000313" key="2">
    <source>
        <dbReference type="Proteomes" id="UP000050761"/>
    </source>
</evidence>
<sequence>MRRRPRRAAWPEPFAGSLTLNGLRAGPTDGRMLQRRRSFARLQSGNAVAHANRNTIACLRGTGTNTRDHRDRTRLVFLAGGGMSESQMRAQNATKQRSVFVGRELFDELKR</sequence>
<accession>A0A183FM16</accession>
<dbReference type="Proteomes" id="UP000050761">
    <property type="component" value="Unassembled WGS sequence"/>
</dbReference>
<dbReference type="WBParaSite" id="HPBE_0000837401-mRNA-1">
    <property type="protein sequence ID" value="HPBE_0000837401-mRNA-1"/>
    <property type="gene ID" value="HPBE_0000837401"/>
</dbReference>
<organism evidence="2 3">
    <name type="scientific">Heligmosomoides polygyrus</name>
    <name type="common">Parasitic roundworm</name>
    <dbReference type="NCBI Taxonomy" id="6339"/>
    <lineage>
        <taxon>Eukaryota</taxon>
        <taxon>Metazoa</taxon>
        <taxon>Ecdysozoa</taxon>
        <taxon>Nematoda</taxon>
        <taxon>Chromadorea</taxon>
        <taxon>Rhabditida</taxon>
        <taxon>Rhabditina</taxon>
        <taxon>Rhabditomorpha</taxon>
        <taxon>Strongyloidea</taxon>
        <taxon>Heligmosomidae</taxon>
        <taxon>Heligmosomoides</taxon>
    </lineage>
</organism>
<keyword evidence="2" id="KW-1185">Reference proteome</keyword>
<reference evidence="3" key="2">
    <citation type="submission" date="2019-09" db="UniProtKB">
        <authorList>
            <consortium name="WormBaseParasite"/>
        </authorList>
    </citation>
    <scope>IDENTIFICATION</scope>
</reference>
<accession>A0A3P8BI17</accession>
<evidence type="ECO:0000313" key="3">
    <source>
        <dbReference type="WBParaSite" id="HPBE_0000837401-mRNA-1"/>
    </source>
</evidence>
<reference evidence="1 2" key="1">
    <citation type="submission" date="2018-11" db="EMBL/GenBank/DDBJ databases">
        <authorList>
            <consortium name="Pathogen Informatics"/>
        </authorList>
    </citation>
    <scope>NUCLEOTIDE SEQUENCE [LARGE SCALE GENOMIC DNA]</scope>
</reference>
<protein>
    <submittedName>
        <fullName evidence="3">BRCT domain-containing protein</fullName>
    </submittedName>
</protein>
<proteinExistence type="predicted"/>
<gene>
    <name evidence="1" type="ORF">HPBE_LOCUS8375</name>
</gene>
<dbReference type="EMBL" id="UZAH01026133">
    <property type="protein sequence ID" value="VDO76088.1"/>
    <property type="molecule type" value="Genomic_DNA"/>
</dbReference>
<evidence type="ECO:0000313" key="1">
    <source>
        <dbReference type="EMBL" id="VDO76088.1"/>
    </source>
</evidence>
<name>A0A183FM16_HELPZ</name>